<organism evidence="3 4">
    <name type="scientific">Linnemannia gamsii</name>
    <dbReference type="NCBI Taxonomy" id="64522"/>
    <lineage>
        <taxon>Eukaryota</taxon>
        <taxon>Fungi</taxon>
        <taxon>Fungi incertae sedis</taxon>
        <taxon>Mucoromycota</taxon>
        <taxon>Mortierellomycotina</taxon>
        <taxon>Mortierellomycetes</taxon>
        <taxon>Mortierellales</taxon>
        <taxon>Mortierellaceae</taxon>
        <taxon>Linnemannia</taxon>
    </lineage>
</organism>
<protein>
    <submittedName>
        <fullName evidence="3">Uncharacterized protein</fullName>
    </submittedName>
</protein>
<feature type="transmembrane region" description="Helical" evidence="2">
    <location>
        <begin position="12"/>
        <end position="33"/>
    </location>
</feature>
<dbReference type="EMBL" id="JAAAIN010003795">
    <property type="protein sequence ID" value="KAG0283965.1"/>
    <property type="molecule type" value="Genomic_DNA"/>
</dbReference>
<name>A0A9P6UDM3_9FUNG</name>
<evidence type="ECO:0000256" key="2">
    <source>
        <dbReference type="SAM" id="Phobius"/>
    </source>
</evidence>
<feature type="compositionally biased region" description="Low complexity" evidence="1">
    <location>
        <begin position="230"/>
        <end position="262"/>
    </location>
</feature>
<reference evidence="3" key="1">
    <citation type="journal article" date="2020" name="Fungal Divers.">
        <title>Resolving the Mortierellaceae phylogeny through synthesis of multi-gene phylogenetics and phylogenomics.</title>
        <authorList>
            <person name="Vandepol N."/>
            <person name="Liber J."/>
            <person name="Desiro A."/>
            <person name="Na H."/>
            <person name="Kennedy M."/>
            <person name="Barry K."/>
            <person name="Grigoriev I.V."/>
            <person name="Miller A.N."/>
            <person name="O'Donnell K."/>
            <person name="Stajich J.E."/>
            <person name="Bonito G."/>
        </authorList>
    </citation>
    <scope>NUCLEOTIDE SEQUENCE</scope>
    <source>
        <strain evidence="3">NVP60</strain>
    </source>
</reference>
<accession>A0A9P6UDM3</accession>
<keyword evidence="2" id="KW-0472">Membrane</keyword>
<keyword evidence="2" id="KW-1133">Transmembrane helix</keyword>
<keyword evidence="2" id="KW-0812">Transmembrane</keyword>
<evidence type="ECO:0000313" key="3">
    <source>
        <dbReference type="EMBL" id="KAG0283965.1"/>
    </source>
</evidence>
<dbReference type="Proteomes" id="UP000823405">
    <property type="component" value="Unassembled WGS sequence"/>
</dbReference>
<evidence type="ECO:0000313" key="4">
    <source>
        <dbReference type="Proteomes" id="UP000823405"/>
    </source>
</evidence>
<evidence type="ECO:0000256" key="1">
    <source>
        <dbReference type="SAM" id="MobiDB-lite"/>
    </source>
</evidence>
<comment type="caution">
    <text evidence="3">The sequence shown here is derived from an EMBL/GenBank/DDBJ whole genome shotgun (WGS) entry which is preliminary data.</text>
</comment>
<feature type="region of interest" description="Disordered" evidence="1">
    <location>
        <begin position="230"/>
        <end position="304"/>
    </location>
</feature>
<sequence>MTLQYATAASRAATIYFLSVIWTLAQSLVWMVTAEGLDWIQSREYGPLILEWDSFLLGAVFLTIDIHPDSLEFHHAKKASCIWSSSEEKLQSRSSSQSSSINHGGRRVTFDEQVFVLGRSGAVGGQQQQQRGFTPILNSNSCNSYSYIQDPHAVPTMTESPTRSTFAIPPTSAAPYCSSLSQEAEYLQRNYGYSYSHNYQYQYQYQYTDSPSSSRSNSCRSSICSVSSSESVDSFSSSDSAAKPTASSSTKSNSSASSRLAALFHHHHTPRHNSTLSHSPPTSSASSIDSSNAQPSISGTTKSKNLVHRIMHPHQHKRELELQHQIEFQQQQRRHTQPYHIPEFLDTMTEHEYQPSEHTRKTLKQRLGLNKKKSLSI</sequence>
<dbReference type="OrthoDB" id="2444085at2759"/>
<feature type="compositionally biased region" description="Low complexity" evidence="1">
    <location>
        <begin position="272"/>
        <end position="298"/>
    </location>
</feature>
<dbReference type="AlphaFoldDB" id="A0A9P6UDM3"/>
<gene>
    <name evidence="3" type="ORF">BGZ97_008336</name>
</gene>
<proteinExistence type="predicted"/>
<keyword evidence="4" id="KW-1185">Reference proteome</keyword>